<dbReference type="PANTHER" id="PTHR10870:SF0">
    <property type="entry name" value="CELL CYCLE CHECKPOINT PROTEIN RAD1"/>
    <property type="match status" value="1"/>
</dbReference>
<dbReference type="GO" id="GO:0000077">
    <property type="term" value="P:DNA damage checkpoint signaling"/>
    <property type="evidence" value="ECO:0007669"/>
    <property type="project" value="InterPro"/>
</dbReference>
<comment type="similarity">
    <text evidence="2">Belongs to the rad1 family.</text>
</comment>
<feature type="compositionally biased region" description="Low complexity" evidence="6">
    <location>
        <begin position="283"/>
        <end position="296"/>
    </location>
</feature>
<evidence type="ECO:0000313" key="8">
    <source>
        <dbReference type="Proteomes" id="UP000053558"/>
    </source>
</evidence>
<sequence>MSQSQHSVADDSEAKPVLAASLHDVRYLVALLRGISFSNRATVTLTADGGMTVSVEESRTLVATSYIYPDHFDEWTYTPPPPPPKSASASATQATELTNDDDDEADTNTTTAFEVPLNTLIDCLGIYGTANLTSLASSSGGPKHRRWRRDGESGDEGDGDGGRRGGGGGGGGRGRRDEAPSNNSRIDAYFGAASNEKRTSARVSYGGPGYPLALLLAEDASGPTTTCEIATFDPEPGVDLPFDGERTVLKIIFKSSSWLRDALAELDPSCDKITFTCNPPAAAAANNAPQPQQPQQRGGGSTAKPLFRIQASGTFGSTEMDYPNDREVLETYECGAPLSATYRFGHIARTLRALQSSTKTSLRIDDAGLLSLQFLVPVPVPKPRGGSGGGGGGGTSNSFIEFRCLALDDGTSY</sequence>
<dbReference type="Gene3D" id="3.70.10.10">
    <property type="match status" value="2"/>
</dbReference>
<dbReference type="AlphaFoldDB" id="A0A5M3N294"/>
<evidence type="ECO:0000313" key="7">
    <source>
        <dbReference type="EMBL" id="EIW85499.1"/>
    </source>
</evidence>
<dbReference type="PANTHER" id="PTHR10870">
    <property type="entry name" value="CELL CYCLE CHECKPOINT PROTEIN RAD1"/>
    <property type="match status" value="1"/>
</dbReference>
<evidence type="ECO:0000256" key="5">
    <source>
        <dbReference type="ARBA" id="ARBA00023242"/>
    </source>
</evidence>
<reference evidence="8" key="1">
    <citation type="journal article" date="2012" name="Science">
        <title>The Paleozoic origin of enzymatic lignin decomposition reconstructed from 31 fungal genomes.</title>
        <authorList>
            <person name="Floudas D."/>
            <person name="Binder M."/>
            <person name="Riley R."/>
            <person name="Barry K."/>
            <person name="Blanchette R.A."/>
            <person name="Henrissat B."/>
            <person name="Martinez A.T."/>
            <person name="Otillar R."/>
            <person name="Spatafora J.W."/>
            <person name="Yadav J.S."/>
            <person name="Aerts A."/>
            <person name="Benoit I."/>
            <person name="Boyd A."/>
            <person name="Carlson A."/>
            <person name="Copeland A."/>
            <person name="Coutinho P.M."/>
            <person name="de Vries R.P."/>
            <person name="Ferreira P."/>
            <person name="Findley K."/>
            <person name="Foster B."/>
            <person name="Gaskell J."/>
            <person name="Glotzer D."/>
            <person name="Gorecki P."/>
            <person name="Heitman J."/>
            <person name="Hesse C."/>
            <person name="Hori C."/>
            <person name="Igarashi K."/>
            <person name="Jurgens J.A."/>
            <person name="Kallen N."/>
            <person name="Kersten P."/>
            <person name="Kohler A."/>
            <person name="Kuees U."/>
            <person name="Kumar T.K.A."/>
            <person name="Kuo A."/>
            <person name="LaButti K."/>
            <person name="Larrondo L.F."/>
            <person name="Lindquist E."/>
            <person name="Ling A."/>
            <person name="Lombard V."/>
            <person name="Lucas S."/>
            <person name="Lundell T."/>
            <person name="Martin R."/>
            <person name="McLaughlin D.J."/>
            <person name="Morgenstern I."/>
            <person name="Morin E."/>
            <person name="Murat C."/>
            <person name="Nagy L.G."/>
            <person name="Nolan M."/>
            <person name="Ohm R.A."/>
            <person name="Patyshakuliyeva A."/>
            <person name="Rokas A."/>
            <person name="Ruiz-Duenas F.J."/>
            <person name="Sabat G."/>
            <person name="Salamov A."/>
            <person name="Samejima M."/>
            <person name="Schmutz J."/>
            <person name="Slot J.C."/>
            <person name="St John F."/>
            <person name="Stenlid J."/>
            <person name="Sun H."/>
            <person name="Sun S."/>
            <person name="Syed K."/>
            <person name="Tsang A."/>
            <person name="Wiebenga A."/>
            <person name="Young D."/>
            <person name="Pisabarro A."/>
            <person name="Eastwood D.C."/>
            <person name="Martin F."/>
            <person name="Cullen D."/>
            <person name="Grigoriev I.V."/>
            <person name="Hibbett D.S."/>
        </authorList>
    </citation>
    <scope>NUCLEOTIDE SEQUENCE [LARGE SCALE GENOMIC DNA]</scope>
    <source>
        <strain evidence="8">RWD-64-598 SS2</strain>
    </source>
</reference>
<dbReference type="RefSeq" id="XP_007764967.1">
    <property type="nucleotide sequence ID" value="XM_007766777.1"/>
</dbReference>
<keyword evidence="3" id="KW-0227">DNA damage</keyword>
<keyword evidence="4" id="KW-0234">DNA repair</keyword>
<name>A0A5M3N294_CONPW</name>
<comment type="subcellular location">
    <subcellularLocation>
        <location evidence="1">Nucleus</location>
    </subcellularLocation>
</comment>
<accession>A0A5M3N294</accession>
<dbReference type="GO" id="GO:0030896">
    <property type="term" value="C:checkpoint clamp complex"/>
    <property type="evidence" value="ECO:0007669"/>
    <property type="project" value="TreeGrafter"/>
</dbReference>
<feature type="region of interest" description="Disordered" evidence="6">
    <location>
        <begin position="283"/>
        <end position="303"/>
    </location>
</feature>
<proteinExistence type="inferred from homology"/>
<dbReference type="OrthoDB" id="337581at2759"/>
<dbReference type="Pfam" id="PF02144">
    <property type="entry name" value="Rad1"/>
    <property type="match status" value="1"/>
</dbReference>
<evidence type="ECO:0000256" key="4">
    <source>
        <dbReference type="ARBA" id="ARBA00023204"/>
    </source>
</evidence>
<organism evidence="7 8">
    <name type="scientific">Coniophora puteana (strain RWD-64-598)</name>
    <name type="common">Brown rot fungus</name>
    <dbReference type="NCBI Taxonomy" id="741705"/>
    <lineage>
        <taxon>Eukaryota</taxon>
        <taxon>Fungi</taxon>
        <taxon>Dikarya</taxon>
        <taxon>Basidiomycota</taxon>
        <taxon>Agaricomycotina</taxon>
        <taxon>Agaricomycetes</taxon>
        <taxon>Agaricomycetidae</taxon>
        <taxon>Boletales</taxon>
        <taxon>Coniophorineae</taxon>
        <taxon>Coniophoraceae</taxon>
        <taxon>Coniophora</taxon>
    </lineage>
</organism>
<dbReference type="EMBL" id="JH711574">
    <property type="protein sequence ID" value="EIW85499.1"/>
    <property type="molecule type" value="Genomic_DNA"/>
</dbReference>
<dbReference type="KEGG" id="cput:CONPUDRAFT_98583"/>
<evidence type="ECO:0000256" key="1">
    <source>
        <dbReference type="ARBA" id="ARBA00004123"/>
    </source>
</evidence>
<dbReference type="InterPro" id="IPR003021">
    <property type="entry name" value="Rad1_Rec1_Rad17"/>
</dbReference>
<keyword evidence="8" id="KW-1185">Reference proteome</keyword>
<dbReference type="GeneID" id="19211887"/>
<dbReference type="OMA" id="IKTTCEL"/>
<dbReference type="InterPro" id="IPR046938">
    <property type="entry name" value="DNA_clamp_sf"/>
</dbReference>
<evidence type="ECO:0000256" key="6">
    <source>
        <dbReference type="SAM" id="MobiDB-lite"/>
    </source>
</evidence>
<dbReference type="SUPFAM" id="SSF55979">
    <property type="entry name" value="DNA clamp"/>
    <property type="match status" value="1"/>
</dbReference>
<feature type="compositionally biased region" description="Low complexity" evidence="6">
    <location>
        <begin position="86"/>
        <end position="97"/>
    </location>
</feature>
<keyword evidence="5" id="KW-0539">Nucleus</keyword>
<dbReference type="Proteomes" id="UP000053558">
    <property type="component" value="Unassembled WGS sequence"/>
</dbReference>
<protein>
    <submittedName>
        <fullName evidence="7">Rad1-domain-containing protein</fullName>
    </submittedName>
</protein>
<dbReference type="GO" id="GO:0006281">
    <property type="term" value="P:DNA repair"/>
    <property type="evidence" value="ECO:0007669"/>
    <property type="project" value="UniProtKB-KW"/>
</dbReference>
<feature type="region of interest" description="Disordered" evidence="6">
    <location>
        <begin position="74"/>
        <end position="108"/>
    </location>
</feature>
<gene>
    <name evidence="7" type="ORF">CONPUDRAFT_98583</name>
</gene>
<feature type="region of interest" description="Disordered" evidence="6">
    <location>
        <begin position="134"/>
        <end position="183"/>
    </location>
</feature>
<dbReference type="PRINTS" id="PR01245">
    <property type="entry name" value="RAD1REC1"/>
</dbReference>
<evidence type="ECO:0000256" key="2">
    <source>
        <dbReference type="ARBA" id="ARBA00010991"/>
    </source>
</evidence>
<comment type="caution">
    <text evidence="7">The sequence shown here is derived from an EMBL/GenBank/DDBJ whole genome shotgun (WGS) entry which is preliminary data.</text>
</comment>
<evidence type="ECO:0000256" key="3">
    <source>
        <dbReference type="ARBA" id="ARBA00022763"/>
    </source>
</evidence>